<dbReference type="RefSeq" id="WP_013214701.1">
    <property type="nucleotide sequence ID" value="NC_014313.1"/>
</dbReference>
<keyword evidence="3" id="KW-1185">Reference proteome</keyword>
<evidence type="ECO:0000256" key="1">
    <source>
        <dbReference type="SAM" id="Coils"/>
    </source>
</evidence>
<proteinExistence type="predicted"/>
<evidence type="ECO:0000313" key="2">
    <source>
        <dbReference type="EMBL" id="ADJ22484.1"/>
    </source>
</evidence>
<evidence type="ECO:0000313" key="3">
    <source>
        <dbReference type="Proteomes" id="UP000002033"/>
    </source>
</evidence>
<accession>D8JSZ9</accession>
<protein>
    <submittedName>
        <fullName evidence="2">Uncharacterized protein</fullName>
    </submittedName>
</protein>
<dbReference type="KEGG" id="hdn:Hden_0663"/>
<dbReference type="AlphaFoldDB" id="D8JSZ9"/>
<dbReference type="Proteomes" id="UP000002033">
    <property type="component" value="Chromosome"/>
</dbReference>
<name>D8JSZ9_HYPDA</name>
<sequence length="227" mass="24629">MSVVSTAARWLSGKARLVADLPAAETKLAELEAKRPHSADPAEHIKWIEECDAARRNVEALRGALAIATAEAAKAEAAQVESNANVEHAAAEKQAKADEKLVRAAFTAIERASDAIEALVASNAAIEAANAIRGQRAWIADAETRVRQRPGGTIDAVFEDRTFWCDSAGNQPTIFVTDRETGEMRPQEAGYSRRVERVCVQPERIIPPTMPDRLAELLPALRKALTE</sequence>
<organism evidence="2 3">
    <name type="scientific">Hyphomicrobium denitrificans (strain ATCC 51888 / DSM 1869 / NCIMB 11706 / TK 0415)</name>
    <dbReference type="NCBI Taxonomy" id="582899"/>
    <lineage>
        <taxon>Bacteria</taxon>
        <taxon>Pseudomonadati</taxon>
        <taxon>Pseudomonadota</taxon>
        <taxon>Alphaproteobacteria</taxon>
        <taxon>Hyphomicrobiales</taxon>
        <taxon>Hyphomicrobiaceae</taxon>
        <taxon>Hyphomicrobium</taxon>
    </lineage>
</organism>
<keyword evidence="1" id="KW-0175">Coiled coil</keyword>
<dbReference type="STRING" id="582899.Hden_0663"/>
<reference evidence="3" key="1">
    <citation type="journal article" date="2011" name="J. Bacteriol.">
        <title>Genome sequences of eight morphologically diverse alphaproteobacteria.</title>
        <authorList>
            <consortium name="US DOE Joint Genome Institute"/>
            <person name="Brown P.J."/>
            <person name="Kysela D.T."/>
            <person name="Buechlein A."/>
            <person name="Hemmerich C."/>
            <person name="Brun Y.V."/>
        </authorList>
    </citation>
    <scope>NUCLEOTIDE SEQUENCE [LARGE SCALE GENOMIC DNA]</scope>
    <source>
        <strain evidence="3">ATCC 51888 / DSM 1869 / NCIB 11706 / TK 0415</strain>
    </source>
</reference>
<gene>
    <name evidence="2" type="ordered locus">Hden_0663</name>
</gene>
<dbReference type="EMBL" id="CP002083">
    <property type="protein sequence ID" value="ADJ22484.1"/>
    <property type="molecule type" value="Genomic_DNA"/>
</dbReference>
<dbReference type="HOGENOM" id="CLU_1218422_0_0_5"/>
<feature type="coiled-coil region" evidence="1">
    <location>
        <begin position="14"/>
        <end position="78"/>
    </location>
</feature>